<evidence type="ECO:0000313" key="9">
    <source>
        <dbReference type="EMBL" id="TET92708.1"/>
    </source>
</evidence>
<comment type="similarity">
    <text evidence="5">Belongs to the YicC/YloC family.</text>
</comment>
<dbReference type="GO" id="GO:0004521">
    <property type="term" value="F:RNA endonuclease activity"/>
    <property type="evidence" value="ECO:0007669"/>
    <property type="project" value="InterPro"/>
</dbReference>
<evidence type="ECO:0000256" key="1">
    <source>
        <dbReference type="ARBA" id="ARBA00001968"/>
    </source>
</evidence>
<comment type="caution">
    <text evidence="9">The sequence shown here is derived from an EMBL/GenBank/DDBJ whole genome shotgun (WGS) entry which is preliminary data.</text>
</comment>
<dbReference type="AlphaFoldDB" id="A0A523YMA8"/>
<evidence type="ECO:0000256" key="3">
    <source>
        <dbReference type="ARBA" id="ARBA00022759"/>
    </source>
</evidence>
<dbReference type="InterPro" id="IPR013527">
    <property type="entry name" value="YicC-like_N"/>
</dbReference>
<evidence type="ECO:0000256" key="4">
    <source>
        <dbReference type="ARBA" id="ARBA00022801"/>
    </source>
</evidence>
<keyword evidence="3" id="KW-0255">Endonuclease</keyword>
<comment type="cofactor">
    <cofactor evidence="1">
        <name>a divalent metal cation</name>
        <dbReference type="ChEBI" id="CHEBI:60240"/>
    </cofactor>
</comment>
<feature type="coiled-coil region" evidence="6">
    <location>
        <begin position="135"/>
        <end position="169"/>
    </location>
</feature>
<keyword evidence="6" id="KW-0175">Coiled coil</keyword>
<feature type="domain" description="Endoribonuclease YicC-like N-terminal" evidence="7">
    <location>
        <begin position="1"/>
        <end position="133"/>
    </location>
</feature>
<dbReference type="GO" id="GO:0016787">
    <property type="term" value="F:hydrolase activity"/>
    <property type="evidence" value="ECO:0007669"/>
    <property type="project" value="UniProtKB-KW"/>
</dbReference>
<evidence type="ECO:0000256" key="2">
    <source>
        <dbReference type="ARBA" id="ARBA00022722"/>
    </source>
</evidence>
<evidence type="ECO:0000259" key="7">
    <source>
        <dbReference type="Pfam" id="PF03755"/>
    </source>
</evidence>
<gene>
    <name evidence="9" type="ORF">E3J33_03265</name>
</gene>
<name>A0A523YMA8_UNCAE</name>
<dbReference type="InterPro" id="IPR013551">
    <property type="entry name" value="YicC-like_C"/>
</dbReference>
<organism evidence="9 10">
    <name type="scientific">Aerophobetes bacterium</name>
    <dbReference type="NCBI Taxonomy" id="2030807"/>
    <lineage>
        <taxon>Bacteria</taxon>
        <taxon>Candidatus Aerophobota</taxon>
    </lineage>
</organism>
<evidence type="ECO:0000256" key="5">
    <source>
        <dbReference type="ARBA" id="ARBA00035648"/>
    </source>
</evidence>
<protein>
    <submittedName>
        <fullName evidence="9">DUF1732 domain-containing protein</fullName>
    </submittedName>
</protein>
<evidence type="ECO:0000313" key="10">
    <source>
        <dbReference type="Proteomes" id="UP000316925"/>
    </source>
</evidence>
<evidence type="ECO:0000259" key="8">
    <source>
        <dbReference type="Pfam" id="PF08340"/>
    </source>
</evidence>
<keyword evidence="2" id="KW-0540">Nuclease</keyword>
<feature type="domain" description="Endoribonuclease YicC-like C-terminal" evidence="8">
    <location>
        <begin position="153"/>
        <end position="270"/>
    </location>
</feature>
<sequence length="270" mass="31415">EMSTVNHRFLEIEVKSSEPIPFAWEKKIRHLVREKIKRGKVSLNVEAKWKPPFLSEVVINRELVTSYKNALSGLCQNLGLDDRVTLSHLLALRGVISPPRKPQIKKSLETMLEKALTKALKNVLKMRGKEGKEHLQSILRYLKRIQKRLSDLEEEIPTAQNLYQEKVKESLKNLLALGEDREKVARELSFLISRGDISEEKLRFQSHLRELQTTLQQKESVGKKIRFILQELHREINTMGAKANSFIISRLVVQIKEDLERIREEVQNIE</sequence>
<reference evidence="9 10" key="1">
    <citation type="submission" date="2019-03" db="EMBL/GenBank/DDBJ databases">
        <title>Metabolic potential of uncultured bacteria and archaea associated with petroleum seepage in deep-sea sediments.</title>
        <authorList>
            <person name="Dong X."/>
            <person name="Hubert C."/>
        </authorList>
    </citation>
    <scope>NUCLEOTIDE SEQUENCE [LARGE SCALE GENOMIC DNA]</scope>
    <source>
        <strain evidence="9">E29_bin28</strain>
    </source>
</reference>
<keyword evidence="4" id="KW-0378">Hydrolase</keyword>
<dbReference type="EMBL" id="SOIJ01000185">
    <property type="protein sequence ID" value="TET92708.1"/>
    <property type="molecule type" value="Genomic_DNA"/>
</dbReference>
<dbReference type="Pfam" id="PF08340">
    <property type="entry name" value="YicC-like_C"/>
    <property type="match status" value="1"/>
</dbReference>
<feature type="non-terminal residue" evidence="9">
    <location>
        <position position="1"/>
    </location>
</feature>
<accession>A0A523YMA8</accession>
<dbReference type="PANTHER" id="PTHR30636:SF3">
    <property type="entry name" value="UPF0701 PROTEIN YICC"/>
    <property type="match status" value="1"/>
</dbReference>
<proteinExistence type="inferred from homology"/>
<dbReference type="PANTHER" id="PTHR30636">
    <property type="entry name" value="UPF0701 PROTEIN YICC"/>
    <property type="match status" value="1"/>
</dbReference>
<dbReference type="Proteomes" id="UP000316925">
    <property type="component" value="Unassembled WGS sequence"/>
</dbReference>
<evidence type="ECO:0000256" key="6">
    <source>
        <dbReference type="SAM" id="Coils"/>
    </source>
</evidence>
<dbReference type="Pfam" id="PF03755">
    <property type="entry name" value="YicC-like_N"/>
    <property type="match status" value="1"/>
</dbReference>
<dbReference type="InterPro" id="IPR005229">
    <property type="entry name" value="YicC/YloC-like"/>
</dbReference>